<keyword evidence="7" id="KW-1185">Reference proteome</keyword>
<evidence type="ECO:0000259" key="5">
    <source>
        <dbReference type="PROSITE" id="PS51677"/>
    </source>
</evidence>
<accession>A0ABM7IN27</accession>
<evidence type="ECO:0000256" key="1">
    <source>
        <dbReference type="ARBA" id="ARBA00022723"/>
    </source>
</evidence>
<dbReference type="CDD" id="cd10917">
    <property type="entry name" value="CE4_NodB_like_6s_7s"/>
    <property type="match status" value="1"/>
</dbReference>
<proteinExistence type="predicted"/>
<dbReference type="InterPro" id="IPR002509">
    <property type="entry name" value="NODB_dom"/>
</dbReference>
<keyword evidence="4" id="KW-0812">Transmembrane</keyword>
<feature type="domain" description="NodB homology" evidence="5">
    <location>
        <begin position="49"/>
        <end position="226"/>
    </location>
</feature>
<keyword evidence="4" id="KW-0472">Membrane</keyword>
<keyword evidence="6" id="KW-0614">Plasmid</keyword>
<feature type="compositionally biased region" description="Pro residues" evidence="3">
    <location>
        <begin position="265"/>
        <end position="275"/>
    </location>
</feature>
<dbReference type="PANTHER" id="PTHR10587:SF133">
    <property type="entry name" value="CHITIN DEACETYLASE 1-RELATED"/>
    <property type="match status" value="1"/>
</dbReference>
<dbReference type="Gene3D" id="3.20.20.370">
    <property type="entry name" value="Glycoside hydrolase/deacetylase"/>
    <property type="match status" value="1"/>
</dbReference>
<gene>
    <name evidence="6" type="ORF">MAUB_63110</name>
</gene>
<evidence type="ECO:0000256" key="4">
    <source>
        <dbReference type="SAM" id="Phobius"/>
    </source>
</evidence>
<dbReference type="GO" id="GO:0016787">
    <property type="term" value="F:hydrolase activity"/>
    <property type="evidence" value="ECO:0007669"/>
    <property type="project" value="UniProtKB-KW"/>
</dbReference>
<dbReference type="Pfam" id="PF01522">
    <property type="entry name" value="Polysacc_deac_1"/>
    <property type="match status" value="1"/>
</dbReference>
<evidence type="ECO:0000256" key="3">
    <source>
        <dbReference type="SAM" id="MobiDB-lite"/>
    </source>
</evidence>
<evidence type="ECO:0000313" key="6">
    <source>
        <dbReference type="EMBL" id="BBX88110.1"/>
    </source>
</evidence>
<name>A0ABM7IN27_9MYCO</name>
<evidence type="ECO:0000256" key="2">
    <source>
        <dbReference type="ARBA" id="ARBA00022801"/>
    </source>
</evidence>
<dbReference type="InterPro" id="IPR011330">
    <property type="entry name" value="Glyco_hydro/deAcase_b/a-brl"/>
</dbReference>
<keyword evidence="4" id="KW-1133">Transmembrane helix</keyword>
<keyword evidence="1" id="KW-0479">Metal-binding</keyword>
<feature type="region of interest" description="Disordered" evidence="3">
    <location>
        <begin position="239"/>
        <end position="291"/>
    </location>
</feature>
<sequence length="291" mass="31341">MPIQRTAFGRWWKLGSFLVVLVTVSAVLVVVARRQWDRDADHIDCATNKCIALTFDDGPSPFTDRLLRVLAARGAKATFFLIGNKVAANPDAARRIDNAGMEIGSHTWEHPNMSTIPIADIPAQLRKATQALQAATGRTPDLYRPAGGLSSPAVRAEAGRQGLAEILWDVIPFDWINDANLAASTYMLKTQIRPGSVVLLHDTYSSTVDLVYQFLPVLIANGYHMVTVSHLLGHREPGTSYGGRENGPPANALVDIAPDKIPTLAPTPSPKPAPNLPITDIPNQNPGGPPA</sequence>
<dbReference type="PANTHER" id="PTHR10587">
    <property type="entry name" value="GLYCOSYL TRANSFERASE-RELATED"/>
    <property type="match status" value="1"/>
</dbReference>
<dbReference type="InterPro" id="IPR050248">
    <property type="entry name" value="Polysacc_deacetylase_ArnD"/>
</dbReference>
<dbReference type="PROSITE" id="PS51677">
    <property type="entry name" value="NODB"/>
    <property type="match status" value="1"/>
</dbReference>
<dbReference type="Proteomes" id="UP000465609">
    <property type="component" value="Plasmid pJCM15296"/>
</dbReference>
<geneLocation type="plasmid" evidence="6 7">
    <name>pJCM15296</name>
</geneLocation>
<dbReference type="EMBL" id="AP022578">
    <property type="protein sequence ID" value="BBX88110.1"/>
    <property type="molecule type" value="Genomic_DNA"/>
</dbReference>
<evidence type="ECO:0000313" key="7">
    <source>
        <dbReference type="Proteomes" id="UP000465609"/>
    </source>
</evidence>
<dbReference type="SUPFAM" id="SSF88713">
    <property type="entry name" value="Glycoside hydrolase/deacetylase"/>
    <property type="match status" value="1"/>
</dbReference>
<feature type="compositionally biased region" description="Polar residues" evidence="3">
    <location>
        <begin position="281"/>
        <end position="291"/>
    </location>
</feature>
<dbReference type="RefSeq" id="WP_082761872.1">
    <property type="nucleotide sequence ID" value="NZ_AP022578.1"/>
</dbReference>
<reference evidence="6 7" key="1">
    <citation type="journal article" date="2019" name="Emerg. Microbes Infect.">
        <title>Comprehensive subspecies identification of 175 nontuberculous mycobacteria species based on 7547 genomic profiles.</title>
        <authorList>
            <person name="Matsumoto Y."/>
            <person name="Kinjo T."/>
            <person name="Motooka D."/>
            <person name="Nabeya D."/>
            <person name="Jung N."/>
            <person name="Uechi K."/>
            <person name="Horii T."/>
            <person name="Iida T."/>
            <person name="Fujita J."/>
            <person name="Nakamura S."/>
        </authorList>
    </citation>
    <scope>NUCLEOTIDE SEQUENCE [LARGE SCALE GENOMIC DNA]</scope>
    <source>
        <strain evidence="6 7">JCM 15296</strain>
        <plasmid evidence="6">pJCM15296</plasmid>
    </source>
</reference>
<organism evidence="6 7">
    <name type="scientific">Mycolicibacterium aubagnense</name>
    <dbReference type="NCBI Taxonomy" id="319707"/>
    <lineage>
        <taxon>Bacteria</taxon>
        <taxon>Bacillati</taxon>
        <taxon>Actinomycetota</taxon>
        <taxon>Actinomycetes</taxon>
        <taxon>Mycobacteriales</taxon>
        <taxon>Mycobacteriaceae</taxon>
        <taxon>Mycolicibacterium</taxon>
    </lineage>
</organism>
<keyword evidence="2 6" id="KW-0378">Hydrolase</keyword>
<feature type="transmembrane region" description="Helical" evidence="4">
    <location>
        <begin position="12"/>
        <end position="32"/>
    </location>
</feature>
<protein>
    <submittedName>
        <fullName evidence="6">Glycosyl hydrolase</fullName>
    </submittedName>
</protein>